<evidence type="ECO:0000259" key="1">
    <source>
        <dbReference type="Pfam" id="PF00724"/>
    </source>
</evidence>
<evidence type="ECO:0000313" key="3">
    <source>
        <dbReference type="Proteomes" id="UP001595791"/>
    </source>
</evidence>
<dbReference type="Pfam" id="PF00724">
    <property type="entry name" value="Oxidored_FMN"/>
    <property type="match status" value="1"/>
</dbReference>
<comment type="caution">
    <text evidence="2">The sequence shown here is derived from an EMBL/GenBank/DDBJ whole genome shotgun (WGS) entry which is preliminary data.</text>
</comment>
<evidence type="ECO:0000313" key="2">
    <source>
        <dbReference type="EMBL" id="MFC4161406.1"/>
    </source>
</evidence>
<dbReference type="EMBL" id="JBHSBU010000001">
    <property type="protein sequence ID" value="MFC4161406.1"/>
    <property type="molecule type" value="Genomic_DNA"/>
</dbReference>
<keyword evidence="3" id="KW-1185">Reference proteome</keyword>
<reference evidence="3" key="1">
    <citation type="journal article" date="2019" name="Int. J. Syst. Evol. Microbiol.">
        <title>The Global Catalogue of Microorganisms (GCM) 10K type strain sequencing project: providing services to taxonomists for standard genome sequencing and annotation.</title>
        <authorList>
            <consortium name="The Broad Institute Genomics Platform"/>
            <consortium name="The Broad Institute Genome Sequencing Center for Infectious Disease"/>
            <person name="Wu L."/>
            <person name="Ma J."/>
        </authorList>
    </citation>
    <scope>NUCLEOTIDE SEQUENCE [LARGE SCALE GENOMIC DNA]</scope>
    <source>
        <strain evidence="3">LMG 29894</strain>
    </source>
</reference>
<organism evidence="2 3">
    <name type="scientific">Chitinimonas lacunae</name>
    <dbReference type="NCBI Taxonomy" id="1963018"/>
    <lineage>
        <taxon>Bacteria</taxon>
        <taxon>Pseudomonadati</taxon>
        <taxon>Pseudomonadota</taxon>
        <taxon>Betaproteobacteria</taxon>
        <taxon>Neisseriales</taxon>
        <taxon>Chitinibacteraceae</taxon>
        <taxon>Chitinimonas</taxon>
    </lineage>
</organism>
<dbReference type="CDD" id="cd02933">
    <property type="entry name" value="OYE_like_FMN"/>
    <property type="match status" value="1"/>
</dbReference>
<dbReference type="Gene3D" id="3.20.20.70">
    <property type="entry name" value="Aldolase class I"/>
    <property type="match status" value="1"/>
</dbReference>
<protein>
    <submittedName>
        <fullName evidence="2">Alkene reductase</fullName>
    </submittedName>
</protein>
<dbReference type="Proteomes" id="UP001595791">
    <property type="component" value="Unassembled WGS sequence"/>
</dbReference>
<dbReference type="InterPro" id="IPR001155">
    <property type="entry name" value="OxRdtase_FMN_N"/>
</dbReference>
<name>A0ABV8MVS3_9NEIS</name>
<gene>
    <name evidence="2" type="ORF">ACFOW7_18885</name>
</gene>
<dbReference type="PANTHER" id="PTHR22893:SF91">
    <property type="entry name" value="NADPH DEHYDROGENASE 2-RELATED"/>
    <property type="match status" value="1"/>
</dbReference>
<dbReference type="RefSeq" id="WP_378167311.1">
    <property type="nucleotide sequence ID" value="NZ_JBHSBU010000001.1"/>
</dbReference>
<dbReference type="InterPro" id="IPR013785">
    <property type="entry name" value="Aldolase_TIM"/>
</dbReference>
<dbReference type="InterPro" id="IPR045247">
    <property type="entry name" value="Oye-like"/>
</dbReference>
<accession>A0ABV8MVS3</accession>
<proteinExistence type="predicted"/>
<sequence>MDPLFTPLELSLFTLKNRLVMAPMTRSRADEDGVPTEWVAPYYTQRAGAGLIITEGVYPARIGKGYVRTPGIDSPAQREAWRTVSDSVHQAGGLVFMQLMHCGRLAHPALNGGETPVAPSPIAAQATVWTDQGPVPAVVPRALDRAGIAEVIGQYADATAAALAAGFDGVELHAASGYLPEQFLSSNANQRDDEYGGSASNRVRFVLALLDAMIAVAGPGRVGIKIAPEMGFNDMVDRDPTETYGRLIDGLNERPLAYLHVMNSPNASADYHALLRPVYQGVYLAGGGLGRETAAALLARHGADAVVFGSLFLANPDLPQRFARGATLNVPRRESFYSPGPVGYLDYPVLAG</sequence>
<dbReference type="SUPFAM" id="SSF51395">
    <property type="entry name" value="FMN-linked oxidoreductases"/>
    <property type="match status" value="1"/>
</dbReference>
<dbReference type="PANTHER" id="PTHR22893">
    <property type="entry name" value="NADH OXIDOREDUCTASE-RELATED"/>
    <property type="match status" value="1"/>
</dbReference>
<feature type="domain" description="NADH:flavin oxidoreductase/NADH oxidase N-terminal" evidence="1">
    <location>
        <begin position="4"/>
        <end position="328"/>
    </location>
</feature>